<keyword evidence="5" id="KW-1185">Reference proteome</keyword>
<gene>
    <name evidence="4" type="ORF">N323_02251</name>
</gene>
<dbReference type="AlphaFoldDB" id="A0A091LNV1"/>
<dbReference type="OrthoDB" id="9370642at2759"/>
<feature type="non-terminal residue" evidence="4">
    <location>
        <position position="212"/>
    </location>
</feature>
<dbReference type="Proteomes" id="UP000053745">
    <property type="component" value="Unassembled WGS sequence"/>
</dbReference>
<sequence>ATIDVKDIFFMVPLQEADRDRFAFTWEGVQFTFTCLYQGHRHSPTIAHYAVAQELARVTPEKGVKVYQYIDDILIGGSDASVVGQTQTKIITHLESLELQIPAEKVQLPSSEVKFLGSWWRGGTVCIPPKTLATLEQVGMPGNRRELQHALGLLVFWRKHIPDFSIIARPLYDLTRKRASWDWTPIHEEALKLLIFEARVYQALGSIHLTDP</sequence>
<dbReference type="InterPro" id="IPR051320">
    <property type="entry name" value="Viral_Replic_Matur_Polypro"/>
</dbReference>
<dbReference type="InterPro" id="IPR000477">
    <property type="entry name" value="RT_dom"/>
</dbReference>
<evidence type="ECO:0000256" key="2">
    <source>
        <dbReference type="ARBA" id="ARBA00012180"/>
    </source>
</evidence>
<dbReference type="EC" id="3.1.26.4" evidence="2"/>
<evidence type="ECO:0000256" key="1">
    <source>
        <dbReference type="ARBA" id="ARBA00010879"/>
    </source>
</evidence>
<name>A0A091LNV1_CATAU</name>
<dbReference type="Pfam" id="PF00078">
    <property type="entry name" value="RVT_1"/>
    <property type="match status" value="1"/>
</dbReference>
<comment type="similarity">
    <text evidence="1">Belongs to the beta type-B retroviral polymerase family. HERV class-II K(HML-2) pol subfamily.</text>
</comment>
<feature type="domain" description="Reverse transcriptase" evidence="3">
    <location>
        <begin position="1"/>
        <end position="120"/>
    </location>
</feature>
<dbReference type="InterPro" id="IPR043128">
    <property type="entry name" value="Rev_trsase/Diguanyl_cyclase"/>
</dbReference>
<protein>
    <recommendedName>
        <fullName evidence="2">ribonuclease H</fullName>
        <ecNumber evidence="2">3.1.26.4</ecNumber>
    </recommendedName>
</protein>
<dbReference type="Gene3D" id="3.10.10.10">
    <property type="entry name" value="HIV Type 1 Reverse Transcriptase, subunit A, domain 1"/>
    <property type="match status" value="1"/>
</dbReference>
<dbReference type="PROSITE" id="PS50878">
    <property type="entry name" value="RT_POL"/>
    <property type="match status" value="1"/>
</dbReference>
<dbReference type="EMBL" id="KL333427">
    <property type="protein sequence ID" value="KFP58775.1"/>
    <property type="molecule type" value="Genomic_DNA"/>
</dbReference>
<reference evidence="4 5" key="1">
    <citation type="submission" date="2014-04" db="EMBL/GenBank/DDBJ databases">
        <title>Genome evolution of avian class.</title>
        <authorList>
            <person name="Zhang G."/>
            <person name="Li C."/>
        </authorList>
    </citation>
    <scope>NUCLEOTIDE SEQUENCE [LARGE SCALE GENOMIC DNA]</scope>
    <source>
        <strain evidence="4">BGI_N323</strain>
    </source>
</reference>
<feature type="non-terminal residue" evidence="4">
    <location>
        <position position="1"/>
    </location>
</feature>
<dbReference type="SUPFAM" id="SSF56672">
    <property type="entry name" value="DNA/RNA polymerases"/>
    <property type="match status" value="1"/>
</dbReference>
<evidence type="ECO:0000259" key="3">
    <source>
        <dbReference type="PROSITE" id="PS50878"/>
    </source>
</evidence>
<dbReference type="InterPro" id="IPR043502">
    <property type="entry name" value="DNA/RNA_pol_sf"/>
</dbReference>
<accession>A0A091LNV1</accession>
<organism evidence="4 5">
    <name type="scientific">Cathartes aura</name>
    <name type="common">Turkey vulture</name>
    <name type="synonym">Vultur aura</name>
    <dbReference type="NCBI Taxonomy" id="43455"/>
    <lineage>
        <taxon>Eukaryota</taxon>
        <taxon>Metazoa</taxon>
        <taxon>Chordata</taxon>
        <taxon>Craniata</taxon>
        <taxon>Vertebrata</taxon>
        <taxon>Euteleostomi</taxon>
        <taxon>Archelosauria</taxon>
        <taxon>Archosauria</taxon>
        <taxon>Dinosauria</taxon>
        <taxon>Saurischia</taxon>
        <taxon>Theropoda</taxon>
        <taxon>Coelurosauria</taxon>
        <taxon>Aves</taxon>
        <taxon>Neognathae</taxon>
        <taxon>Neoaves</taxon>
        <taxon>Telluraves</taxon>
        <taxon>Accipitrimorphae</taxon>
        <taxon>Accipitriformes</taxon>
        <taxon>Cathartidae</taxon>
        <taxon>Cathartes</taxon>
    </lineage>
</organism>
<dbReference type="GO" id="GO:0004523">
    <property type="term" value="F:RNA-DNA hybrid ribonuclease activity"/>
    <property type="evidence" value="ECO:0007669"/>
    <property type="project" value="UniProtKB-EC"/>
</dbReference>
<dbReference type="Gene3D" id="3.30.70.270">
    <property type="match status" value="2"/>
</dbReference>
<evidence type="ECO:0000313" key="4">
    <source>
        <dbReference type="EMBL" id="KFP58775.1"/>
    </source>
</evidence>
<evidence type="ECO:0000313" key="5">
    <source>
        <dbReference type="Proteomes" id="UP000053745"/>
    </source>
</evidence>
<dbReference type="PANTHER" id="PTHR33064">
    <property type="entry name" value="POL PROTEIN"/>
    <property type="match status" value="1"/>
</dbReference>
<dbReference type="PANTHER" id="PTHR33064:SF37">
    <property type="entry name" value="RIBONUCLEASE H"/>
    <property type="match status" value="1"/>
</dbReference>
<proteinExistence type="inferred from homology"/>